<keyword evidence="2" id="KW-1185">Reference proteome</keyword>
<name>A0A6V8L9I2_9ACTN</name>
<dbReference type="RefSeq" id="WP_173078022.1">
    <property type="nucleotide sequence ID" value="NZ_BLPG01000001.1"/>
</dbReference>
<dbReference type="Proteomes" id="UP000482960">
    <property type="component" value="Unassembled WGS sequence"/>
</dbReference>
<reference evidence="1 2" key="2">
    <citation type="submission" date="2020-03" db="EMBL/GenBank/DDBJ databases">
        <authorList>
            <person name="Ichikawa N."/>
            <person name="Kimura A."/>
            <person name="Kitahashi Y."/>
            <person name="Uohara A."/>
        </authorList>
    </citation>
    <scope>NUCLEOTIDE SEQUENCE [LARGE SCALE GENOMIC DNA]</scope>
    <source>
        <strain evidence="1 2">NBRC 108638</strain>
    </source>
</reference>
<reference evidence="1 2" key="1">
    <citation type="submission" date="2020-03" db="EMBL/GenBank/DDBJ databases">
        <title>Whole genome shotgun sequence of Phytohabitans rumicis NBRC 108638.</title>
        <authorList>
            <person name="Komaki H."/>
            <person name="Tamura T."/>
        </authorList>
    </citation>
    <scope>NUCLEOTIDE SEQUENCE [LARGE SCALE GENOMIC DNA]</scope>
    <source>
        <strain evidence="1 2">NBRC 108638</strain>
    </source>
</reference>
<proteinExistence type="predicted"/>
<dbReference type="AlphaFoldDB" id="A0A6V8L9I2"/>
<dbReference type="EMBL" id="BLPG01000001">
    <property type="protein sequence ID" value="GFJ90736.1"/>
    <property type="molecule type" value="Genomic_DNA"/>
</dbReference>
<gene>
    <name evidence="1" type="ORF">Prum_043780</name>
</gene>
<comment type="caution">
    <text evidence="1">The sequence shown here is derived from an EMBL/GenBank/DDBJ whole genome shotgun (WGS) entry which is preliminary data.</text>
</comment>
<evidence type="ECO:0000313" key="2">
    <source>
        <dbReference type="Proteomes" id="UP000482960"/>
    </source>
</evidence>
<protein>
    <submittedName>
        <fullName evidence="1">Uncharacterized protein</fullName>
    </submittedName>
</protein>
<accession>A0A6V8L9I2</accession>
<sequence length="45" mass="4828">MPIDGDYDRHTHLELAALLGAGHATIRTGPAIFTRVDDLDLNLAA</sequence>
<organism evidence="1 2">
    <name type="scientific">Phytohabitans rumicis</name>
    <dbReference type="NCBI Taxonomy" id="1076125"/>
    <lineage>
        <taxon>Bacteria</taxon>
        <taxon>Bacillati</taxon>
        <taxon>Actinomycetota</taxon>
        <taxon>Actinomycetes</taxon>
        <taxon>Micromonosporales</taxon>
        <taxon>Micromonosporaceae</taxon>
    </lineage>
</organism>
<evidence type="ECO:0000313" key="1">
    <source>
        <dbReference type="EMBL" id="GFJ90736.1"/>
    </source>
</evidence>